<dbReference type="PANTHER" id="PTHR45527">
    <property type="entry name" value="NONRIBOSOMAL PEPTIDE SYNTHETASE"/>
    <property type="match status" value="1"/>
</dbReference>
<accession>A0AAV3X6J4</accession>
<dbReference type="GO" id="GO:0044550">
    <property type="term" value="P:secondary metabolite biosynthetic process"/>
    <property type="evidence" value="ECO:0007669"/>
    <property type="project" value="TreeGrafter"/>
</dbReference>
<dbReference type="InterPro" id="IPR036736">
    <property type="entry name" value="ACP-like_sf"/>
</dbReference>
<dbReference type="Proteomes" id="UP001050975">
    <property type="component" value="Unassembled WGS sequence"/>
</dbReference>
<comment type="caution">
    <text evidence="5">The sequence shown here is derived from an EMBL/GenBank/DDBJ whole genome shotgun (WGS) entry which is preliminary data.</text>
</comment>
<keyword evidence="6" id="KW-1185">Reference proteome</keyword>
<dbReference type="InterPro" id="IPR001242">
    <property type="entry name" value="Condensation_dom"/>
</dbReference>
<dbReference type="SUPFAM" id="SSF47336">
    <property type="entry name" value="ACP-like"/>
    <property type="match status" value="1"/>
</dbReference>
<dbReference type="GO" id="GO:0031177">
    <property type="term" value="F:phosphopantetheine binding"/>
    <property type="evidence" value="ECO:0007669"/>
    <property type="project" value="TreeGrafter"/>
</dbReference>
<dbReference type="GO" id="GO:0043041">
    <property type="term" value="P:amino acid activation for nonribosomal peptide biosynthetic process"/>
    <property type="evidence" value="ECO:0007669"/>
    <property type="project" value="TreeGrafter"/>
</dbReference>
<dbReference type="InterPro" id="IPR009081">
    <property type="entry name" value="PP-bd_ACP"/>
</dbReference>
<evidence type="ECO:0000256" key="2">
    <source>
        <dbReference type="ARBA" id="ARBA00022450"/>
    </source>
</evidence>
<reference evidence="5" key="1">
    <citation type="submission" date="2019-10" db="EMBL/GenBank/DDBJ databases">
        <title>Draft genome sequece of Microseira wollei NIES-4236.</title>
        <authorList>
            <person name="Yamaguchi H."/>
            <person name="Suzuki S."/>
            <person name="Kawachi M."/>
        </authorList>
    </citation>
    <scope>NUCLEOTIDE SEQUENCE</scope>
    <source>
        <strain evidence="5">NIES-4236</strain>
    </source>
</reference>
<dbReference type="Gene3D" id="1.10.1200.10">
    <property type="entry name" value="ACP-like"/>
    <property type="match status" value="1"/>
</dbReference>
<organism evidence="5 6">
    <name type="scientific">Microseira wollei NIES-4236</name>
    <dbReference type="NCBI Taxonomy" id="2530354"/>
    <lineage>
        <taxon>Bacteria</taxon>
        <taxon>Bacillati</taxon>
        <taxon>Cyanobacteriota</taxon>
        <taxon>Cyanophyceae</taxon>
        <taxon>Oscillatoriophycideae</taxon>
        <taxon>Aerosakkonematales</taxon>
        <taxon>Aerosakkonemataceae</taxon>
        <taxon>Microseira</taxon>
    </lineage>
</organism>
<dbReference type="GO" id="GO:0072330">
    <property type="term" value="P:monocarboxylic acid biosynthetic process"/>
    <property type="evidence" value="ECO:0007669"/>
    <property type="project" value="UniProtKB-ARBA"/>
</dbReference>
<dbReference type="RefSeq" id="WP_226575476.1">
    <property type="nucleotide sequence ID" value="NZ_BLAY01000010.1"/>
</dbReference>
<dbReference type="GO" id="GO:0005737">
    <property type="term" value="C:cytoplasm"/>
    <property type="evidence" value="ECO:0007669"/>
    <property type="project" value="TreeGrafter"/>
</dbReference>
<dbReference type="Gene3D" id="3.30.559.10">
    <property type="entry name" value="Chloramphenicol acetyltransferase-like domain"/>
    <property type="match status" value="1"/>
</dbReference>
<dbReference type="GO" id="GO:0008610">
    <property type="term" value="P:lipid biosynthetic process"/>
    <property type="evidence" value="ECO:0007669"/>
    <property type="project" value="UniProtKB-ARBA"/>
</dbReference>
<dbReference type="InterPro" id="IPR023213">
    <property type="entry name" value="CAT-like_dom_sf"/>
</dbReference>
<dbReference type="AlphaFoldDB" id="A0AAV3X6J4"/>
<evidence type="ECO:0000256" key="1">
    <source>
        <dbReference type="ARBA" id="ARBA00001957"/>
    </source>
</evidence>
<dbReference type="Pfam" id="PF00668">
    <property type="entry name" value="Condensation"/>
    <property type="match status" value="1"/>
</dbReference>
<keyword evidence="2" id="KW-0596">Phosphopantetheine</keyword>
<evidence type="ECO:0000313" key="6">
    <source>
        <dbReference type="Proteomes" id="UP001050975"/>
    </source>
</evidence>
<dbReference type="Gene3D" id="3.30.559.30">
    <property type="entry name" value="Nonribosomal peptide synthetase, condensation domain"/>
    <property type="match status" value="1"/>
</dbReference>
<proteinExistence type="predicted"/>
<protein>
    <submittedName>
        <fullName evidence="5">Condensation domain-containing protein</fullName>
    </submittedName>
</protein>
<dbReference type="FunFam" id="1.10.1200.10:FF:000016">
    <property type="entry name" value="Non-ribosomal peptide synthase"/>
    <property type="match status" value="1"/>
</dbReference>
<dbReference type="FunFam" id="3.30.559.10:FF:000012">
    <property type="entry name" value="Non-ribosomal peptide synthetase"/>
    <property type="match status" value="1"/>
</dbReference>
<keyword evidence="3" id="KW-0597">Phosphoprotein</keyword>
<dbReference type="GO" id="GO:0003824">
    <property type="term" value="F:catalytic activity"/>
    <property type="evidence" value="ECO:0007669"/>
    <property type="project" value="InterPro"/>
</dbReference>
<sequence length="588" mass="66952">MSNRTEFAPTENLGLLKQELERATQAKYAPLSLAQERLWFHEQSVPGSSIYNIPVAYTLTGRLNLTALEQSLREIVQRHEVLRTTFSIVNGQPIQLISPEVEVTLPLVDLQKLPPQQRQAQAQQLAQEEAQQPFDLISGPLCRFKLLRKEEGEHLLLVTVHHIISDRWSLVIFMQELATLYEAFLSQKSSPLADLPKQYADFAISQREWIEGKKWESQLAYWQQQLTGNVPPLELPIDQERPLIPTYRGARQSVTIGKKVTEELKKLSAREETTLFMTLLAAFQMLLYQYTKQEDMLICSPIAGRHRFQTKDLIGYFINIVPLRTNLGGDPNFGEILGQVRQVVLGAYRNLDLPFQAIADLPNLARTPLTRGFFALQPAASQTPDLPGVKVSFQDIPNGTANFDFSLCLEETGETLTGFVDYKIDLFDGTTITQMLEHFQRLLESLVADREQRLSSLPSLRETQLVPPKKTELEATYVAPQKEIERTIAIVWQEVLQIEKVGIHHNFFDLGGQSLAIARVVGKLQEIFHRKISVVDLFQYPTISAMSQYLSQEDRGTTALKQIQNNAQRQKQAIARRKQLMQQRTSTH</sequence>
<evidence type="ECO:0000259" key="4">
    <source>
        <dbReference type="PROSITE" id="PS50075"/>
    </source>
</evidence>
<dbReference type="SUPFAM" id="SSF52777">
    <property type="entry name" value="CoA-dependent acyltransferases"/>
    <property type="match status" value="2"/>
</dbReference>
<gene>
    <name evidence="5" type="ORF">MiSe_09540</name>
</gene>
<name>A0AAV3X6J4_9CYAN</name>
<comment type="cofactor">
    <cofactor evidence="1">
        <name>pantetheine 4'-phosphate</name>
        <dbReference type="ChEBI" id="CHEBI:47942"/>
    </cofactor>
</comment>
<dbReference type="CDD" id="cd19531">
    <property type="entry name" value="LCL_NRPS-like"/>
    <property type="match status" value="1"/>
</dbReference>
<feature type="domain" description="Carrier" evidence="4">
    <location>
        <begin position="479"/>
        <end position="554"/>
    </location>
</feature>
<evidence type="ECO:0000256" key="3">
    <source>
        <dbReference type="ARBA" id="ARBA00022553"/>
    </source>
</evidence>
<dbReference type="EMBL" id="BLAY01000010">
    <property type="protein sequence ID" value="GET36206.1"/>
    <property type="molecule type" value="Genomic_DNA"/>
</dbReference>
<evidence type="ECO:0000313" key="5">
    <source>
        <dbReference type="EMBL" id="GET36206.1"/>
    </source>
</evidence>
<dbReference type="PROSITE" id="PS50075">
    <property type="entry name" value="CARRIER"/>
    <property type="match status" value="1"/>
</dbReference>
<dbReference type="PANTHER" id="PTHR45527:SF1">
    <property type="entry name" value="FATTY ACID SYNTHASE"/>
    <property type="match status" value="1"/>
</dbReference>
<dbReference type="Pfam" id="PF00550">
    <property type="entry name" value="PP-binding"/>
    <property type="match status" value="1"/>
</dbReference>